<accession>U7V6P6</accession>
<evidence type="ECO:0000313" key="3">
    <source>
        <dbReference type="Proteomes" id="UP000017174"/>
    </source>
</evidence>
<feature type="domain" description="Thoeris protein ThsB TIR-like" evidence="1">
    <location>
        <begin position="6"/>
        <end position="100"/>
    </location>
</feature>
<sequence length="153" mass="17692">MAKSVFYSFHYDRDVFRVQQVRNINVLEGQPLLKAQEWESVKEQGDDAIKEWIDKQMNYKEAVIVLVGKETAGRKWINYEINRAWDMGKPLLGIRIHGLADRTGETDPKGRNPFNPKCGIELFDPTVPGNSKATYNNIVKNLELWSRRGVTKR</sequence>
<evidence type="ECO:0000259" key="1">
    <source>
        <dbReference type="Pfam" id="PF08937"/>
    </source>
</evidence>
<protein>
    <recommendedName>
        <fullName evidence="1">Thoeris protein ThsB TIR-like domain-containing protein</fullName>
    </recommendedName>
</protein>
<dbReference type="EMBL" id="AXZG01000010">
    <property type="protein sequence ID" value="ERT67382.1"/>
    <property type="molecule type" value="Genomic_DNA"/>
</dbReference>
<comment type="caution">
    <text evidence="2">The sequence shown here is derived from an EMBL/GenBank/DDBJ whole genome shotgun (WGS) entry which is preliminary data.</text>
</comment>
<dbReference type="SUPFAM" id="SSF52206">
    <property type="entry name" value="Hypothetical protein MTH538"/>
    <property type="match status" value="1"/>
</dbReference>
<dbReference type="Pfam" id="PF08937">
    <property type="entry name" value="ThsB_TIR"/>
    <property type="match status" value="1"/>
</dbReference>
<dbReference type="InterPro" id="IPR015032">
    <property type="entry name" value="ThsB__TIR-like_domain"/>
</dbReference>
<dbReference type="AlphaFoldDB" id="U7V6P6"/>
<gene>
    <name evidence="2" type="ORF">HMPREF0742_00287</name>
</gene>
<reference evidence="2 3" key="1">
    <citation type="submission" date="2013-08" db="EMBL/GenBank/DDBJ databases">
        <authorList>
            <person name="Weinstock G."/>
            <person name="Sodergren E."/>
            <person name="Wylie T."/>
            <person name="Fulton L."/>
            <person name="Fulton R."/>
            <person name="Fronick C."/>
            <person name="O'Laughlin M."/>
            <person name="Godfrey J."/>
            <person name="Miner T."/>
            <person name="Herter B."/>
            <person name="Appelbaum E."/>
            <person name="Cordes M."/>
            <person name="Lek S."/>
            <person name="Wollam A."/>
            <person name="Pepin K.H."/>
            <person name="Palsikar V.B."/>
            <person name="Mitreva M."/>
            <person name="Wilson R.K."/>
        </authorList>
    </citation>
    <scope>NUCLEOTIDE SEQUENCE [LARGE SCALE GENOMIC DNA]</scope>
    <source>
        <strain evidence="2 3">F0184</strain>
    </source>
</reference>
<dbReference type="Proteomes" id="UP000017174">
    <property type="component" value="Unassembled WGS sequence"/>
</dbReference>
<dbReference type="RefSeq" id="WP_023132977.1">
    <property type="nucleotide sequence ID" value="NZ_KI518035.1"/>
</dbReference>
<organism evidence="2 3">
    <name type="scientific">Rothia aeria F0184</name>
    <dbReference type="NCBI Taxonomy" id="888019"/>
    <lineage>
        <taxon>Bacteria</taxon>
        <taxon>Bacillati</taxon>
        <taxon>Actinomycetota</taxon>
        <taxon>Actinomycetes</taxon>
        <taxon>Micrococcales</taxon>
        <taxon>Micrococcaceae</taxon>
        <taxon>Rothia</taxon>
    </lineage>
</organism>
<evidence type="ECO:0000313" key="2">
    <source>
        <dbReference type="EMBL" id="ERT67382.1"/>
    </source>
</evidence>
<name>U7V6P6_9MICC</name>
<dbReference type="InterPro" id="IPR036490">
    <property type="entry name" value="ThsB_TIR-like_sf"/>
</dbReference>
<dbReference type="Gene3D" id="3.40.50.9200">
    <property type="entry name" value="Hypothetical protein MTH538"/>
    <property type="match status" value="1"/>
</dbReference>
<dbReference type="HOGENOM" id="CLU_098991_1_0_11"/>
<proteinExistence type="predicted"/>